<evidence type="ECO:0000256" key="2">
    <source>
        <dbReference type="ARBA" id="ARBA00004111"/>
    </source>
</evidence>
<keyword evidence="5" id="KW-0058">Aromatic hydrocarbons catabolism</keyword>
<dbReference type="PRINTS" id="PR00412">
    <property type="entry name" value="EPOXHYDRLASE"/>
</dbReference>
<reference evidence="9" key="1">
    <citation type="submission" date="2022-01" db="EMBL/GenBank/DDBJ databases">
        <authorList>
            <person name="King R."/>
        </authorList>
    </citation>
    <scope>NUCLEOTIDE SEQUENCE</scope>
</reference>
<evidence type="ECO:0000256" key="3">
    <source>
        <dbReference type="ARBA" id="ARBA00010088"/>
    </source>
</evidence>
<dbReference type="GO" id="GO:0097176">
    <property type="term" value="P:epoxide metabolic process"/>
    <property type="evidence" value="ECO:0007669"/>
    <property type="project" value="TreeGrafter"/>
</dbReference>
<dbReference type="Pfam" id="PF06441">
    <property type="entry name" value="EHN"/>
    <property type="match status" value="1"/>
</dbReference>
<dbReference type="InterPro" id="IPR016292">
    <property type="entry name" value="Epoxide_hydrolase"/>
</dbReference>
<dbReference type="InterPro" id="IPR010497">
    <property type="entry name" value="Epoxide_hydro_N"/>
</dbReference>
<dbReference type="InterPro" id="IPR029058">
    <property type="entry name" value="AB_hydrolase_fold"/>
</dbReference>
<keyword evidence="6" id="KW-0378">Hydrolase</keyword>
<dbReference type="PANTHER" id="PTHR21661">
    <property type="entry name" value="EPOXIDE HYDROLASE 1-RELATED"/>
    <property type="match status" value="1"/>
</dbReference>
<evidence type="ECO:0000256" key="6">
    <source>
        <dbReference type="ARBA" id="ARBA00022801"/>
    </source>
</evidence>
<accession>A0A9P0H7S1</accession>
<dbReference type="Proteomes" id="UP001152798">
    <property type="component" value="Chromosome 3"/>
</dbReference>
<evidence type="ECO:0000313" key="10">
    <source>
        <dbReference type="EMBL" id="CAH1396978.1"/>
    </source>
</evidence>
<keyword evidence="11" id="KW-1185">Reference proteome</keyword>
<dbReference type="InterPro" id="IPR000639">
    <property type="entry name" value="Epox_hydrolase-like"/>
</dbReference>
<dbReference type="Gene3D" id="3.40.50.1820">
    <property type="entry name" value="alpha/beta hydrolase"/>
    <property type="match status" value="1"/>
</dbReference>
<name>A0A9P0H7S1_NEZVI</name>
<evidence type="ECO:0000313" key="11">
    <source>
        <dbReference type="Proteomes" id="UP001152798"/>
    </source>
</evidence>
<keyword evidence="7" id="KW-0812">Transmembrane</keyword>
<evidence type="ECO:0000256" key="7">
    <source>
        <dbReference type="SAM" id="Phobius"/>
    </source>
</evidence>
<evidence type="ECO:0000256" key="1">
    <source>
        <dbReference type="ARBA" id="ARBA00000221"/>
    </source>
</evidence>
<evidence type="ECO:0000259" key="8">
    <source>
        <dbReference type="Pfam" id="PF06441"/>
    </source>
</evidence>
<dbReference type="PANTHER" id="PTHR21661:SF35">
    <property type="entry name" value="EPOXIDE HYDROLASE"/>
    <property type="match status" value="1"/>
</dbReference>
<dbReference type="AlphaFoldDB" id="A0A9P0H7S1"/>
<dbReference type="PIRSF" id="PIRSF001112">
    <property type="entry name" value="Epoxide_hydrolase"/>
    <property type="match status" value="1"/>
</dbReference>
<proteinExistence type="inferred from homology"/>
<keyword evidence="7" id="KW-1133">Transmembrane helix</keyword>
<dbReference type="EMBL" id="OV725079">
    <property type="protein sequence ID" value="CAH1396978.1"/>
    <property type="molecule type" value="Genomic_DNA"/>
</dbReference>
<keyword evidence="7" id="KW-0472">Membrane</keyword>
<dbReference type="GO" id="GO:0033961">
    <property type="term" value="F:cis-stilbene-oxide hydrolase activity"/>
    <property type="evidence" value="ECO:0007669"/>
    <property type="project" value="UniProtKB-EC"/>
</dbReference>
<dbReference type="EC" id="3.3.2.9" evidence="4"/>
<comment type="catalytic activity">
    <reaction evidence="1">
        <text>1-(4-methoxyphenyl)-N-methyl-N-[(3-methyloxetan-3-yl)methyl]methanamine + H2O = 2-{[(4-methoxybenzyl)(methyl)amino]methyl}-2-methylpropane-1,3-diol</text>
        <dbReference type="Rhea" id="RHEA:55764"/>
        <dbReference type="ChEBI" id="CHEBI:15377"/>
        <dbReference type="ChEBI" id="CHEBI:139161"/>
        <dbReference type="ChEBI" id="CHEBI:139164"/>
        <dbReference type="EC" id="3.3.2.9"/>
    </reaction>
</comment>
<feature type="domain" description="Epoxide hydrolase N-terminal" evidence="8">
    <location>
        <begin position="77"/>
        <end position="185"/>
    </location>
</feature>
<dbReference type="EMBL" id="OV725079">
    <property type="protein sequence ID" value="CAH1396961.1"/>
    <property type="molecule type" value="Genomic_DNA"/>
</dbReference>
<comment type="subcellular location">
    <subcellularLocation>
        <location evidence="2">Microsome membrane</location>
        <topology evidence="2">Single-pass membrane protein</topology>
    </subcellularLocation>
</comment>
<dbReference type="OrthoDB" id="7130006at2759"/>
<protein>
    <recommendedName>
        <fullName evidence="4">microsomal epoxide hydrolase</fullName>
        <ecNumber evidence="4">3.3.2.9</ecNumber>
    </recommendedName>
</protein>
<sequence length="490" mass="56497">MPRVIIRGERYDINKWTFLTIFITIFLFSFGGIILDFFASTSLGLMVWTFKDYSELPPTELEYFGPEQQIFGDDEDVKPFKIKIPESQLIILKEKLSNTRELNPPFMGVGFKYGCNSEYLKSFLEFWKTKYNWKNREDYLNSFPQFTTQIAGLNIHFIHSKPNKAKARGKEILPMLLIHGWPGSLRGLYNLIPLLTTPMESHNFVFEIIAPSVPGNGFSDAPQVPGLDAAKIAIIFDKLMLRLGFRKYFIHAADTGALIGQSQAILFPQRVLGYHSNMCISVSWYSIIYMYLAVRIPAVFQDHGKRGVIPKNFWILNAESGFFHFSARNPDTLGVMMSDSPAGLAANVLDKFTSWSNFNRRLSEDGGLRAFDKYDLLDIITIHWLTNSVTSSLRMWKETFRFYSFFMKNGIMMREVKVPSGCVWFKNEAAFMPLWVLKQVFPKLVSLNYLRDGGHFPALEKPLDLSDDIWEFVKIARFVAERDKRLKTEL</sequence>
<feature type="transmembrane region" description="Helical" evidence="7">
    <location>
        <begin position="21"/>
        <end position="48"/>
    </location>
</feature>
<gene>
    <name evidence="9" type="ORF">NEZAVI_LOCUS6913</name>
    <name evidence="10" type="ORF">NEZAVI_LOCUS6926</name>
</gene>
<organism evidence="9 11">
    <name type="scientific">Nezara viridula</name>
    <name type="common">Southern green stink bug</name>
    <name type="synonym">Cimex viridulus</name>
    <dbReference type="NCBI Taxonomy" id="85310"/>
    <lineage>
        <taxon>Eukaryota</taxon>
        <taxon>Metazoa</taxon>
        <taxon>Ecdysozoa</taxon>
        <taxon>Arthropoda</taxon>
        <taxon>Hexapoda</taxon>
        <taxon>Insecta</taxon>
        <taxon>Pterygota</taxon>
        <taxon>Neoptera</taxon>
        <taxon>Paraneoptera</taxon>
        <taxon>Hemiptera</taxon>
        <taxon>Heteroptera</taxon>
        <taxon>Panheteroptera</taxon>
        <taxon>Pentatomomorpha</taxon>
        <taxon>Pentatomoidea</taxon>
        <taxon>Pentatomidae</taxon>
        <taxon>Pentatominae</taxon>
        <taxon>Nezara</taxon>
    </lineage>
</organism>
<comment type="similarity">
    <text evidence="3">Belongs to the peptidase S33 family.</text>
</comment>
<evidence type="ECO:0000313" key="9">
    <source>
        <dbReference type="EMBL" id="CAH1396961.1"/>
    </source>
</evidence>
<evidence type="ECO:0000256" key="5">
    <source>
        <dbReference type="ARBA" id="ARBA00022797"/>
    </source>
</evidence>
<evidence type="ECO:0000256" key="4">
    <source>
        <dbReference type="ARBA" id="ARBA00012091"/>
    </source>
</evidence>
<dbReference type="SUPFAM" id="SSF53474">
    <property type="entry name" value="alpha/beta-Hydrolases"/>
    <property type="match status" value="1"/>
</dbReference>